<protein>
    <submittedName>
        <fullName evidence="6">Uncharacterized protein</fullName>
    </submittedName>
</protein>
<name>A0A0C2Y734_HEBCY</name>
<keyword evidence="2" id="KW-0479">Metal-binding</keyword>
<evidence type="ECO:0000313" key="7">
    <source>
        <dbReference type="Proteomes" id="UP000053424"/>
    </source>
</evidence>
<organism evidence="6 7">
    <name type="scientific">Hebeloma cylindrosporum</name>
    <dbReference type="NCBI Taxonomy" id="76867"/>
    <lineage>
        <taxon>Eukaryota</taxon>
        <taxon>Fungi</taxon>
        <taxon>Dikarya</taxon>
        <taxon>Basidiomycota</taxon>
        <taxon>Agaricomycotina</taxon>
        <taxon>Agaricomycetes</taxon>
        <taxon>Agaricomycetidae</taxon>
        <taxon>Agaricales</taxon>
        <taxon>Agaricineae</taxon>
        <taxon>Hymenogastraceae</taxon>
        <taxon>Hebeloma</taxon>
    </lineage>
</organism>
<evidence type="ECO:0000256" key="2">
    <source>
        <dbReference type="ARBA" id="ARBA00022723"/>
    </source>
</evidence>
<dbReference type="OrthoDB" id="2677917at2759"/>
<dbReference type="GO" id="GO:0005634">
    <property type="term" value="C:nucleus"/>
    <property type="evidence" value="ECO:0007669"/>
    <property type="project" value="UniProtKB-SubCell"/>
</dbReference>
<evidence type="ECO:0000256" key="3">
    <source>
        <dbReference type="ARBA" id="ARBA00022771"/>
    </source>
</evidence>
<dbReference type="PANTHER" id="PTHR46481:SF10">
    <property type="entry name" value="ZINC FINGER BED DOMAIN-CONTAINING PROTEIN 39"/>
    <property type="match status" value="1"/>
</dbReference>
<dbReference type="GO" id="GO:0008270">
    <property type="term" value="F:zinc ion binding"/>
    <property type="evidence" value="ECO:0007669"/>
    <property type="project" value="UniProtKB-KW"/>
</dbReference>
<evidence type="ECO:0000313" key="6">
    <source>
        <dbReference type="EMBL" id="KIM36852.1"/>
    </source>
</evidence>
<proteinExistence type="predicted"/>
<dbReference type="STRING" id="686832.A0A0C2Y734"/>
<dbReference type="PANTHER" id="PTHR46481">
    <property type="entry name" value="ZINC FINGER BED DOMAIN-CONTAINING PROTEIN 4"/>
    <property type="match status" value="1"/>
</dbReference>
<keyword evidence="5" id="KW-0539">Nucleus</keyword>
<accession>A0A0C2Y734</accession>
<dbReference type="EMBL" id="KN831802">
    <property type="protein sequence ID" value="KIM36852.1"/>
    <property type="molecule type" value="Genomic_DNA"/>
</dbReference>
<evidence type="ECO:0000256" key="4">
    <source>
        <dbReference type="ARBA" id="ARBA00022833"/>
    </source>
</evidence>
<keyword evidence="7" id="KW-1185">Reference proteome</keyword>
<dbReference type="InterPro" id="IPR052035">
    <property type="entry name" value="ZnF_BED_domain_contain"/>
</dbReference>
<comment type="subcellular location">
    <subcellularLocation>
        <location evidence="1">Nucleus</location>
    </subcellularLocation>
</comment>
<reference evidence="6 7" key="1">
    <citation type="submission" date="2014-04" db="EMBL/GenBank/DDBJ databases">
        <authorList>
            <consortium name="DOE Joint Genome Institute"/>
            <person name="Kuo A."/>
            <person name="Gay G."/>
            <person name="Dore J."/>
            <person name="Kohler A."/>
            <person name="Nagy L.G."/>
            <person name="Floudas D."/>
            <person name="Copeland A."/>
            <person name="Barry K.W."/>
            <person name="Cichocki N."/>
            <person name="Veneault-Fourrey C."/>
            <person name="LaButti K."/>
            <person name="Lindquist E.A."/>
            <person name="Lipzen A."/>
            <person name="Lundell T."/>
            <person name="Morin E."/>
            <person name="Murat C."/>
            <person name="Sun H."/>
            <person name="Tunlid A."/>
            <person name="Henrissat B."/>
            <person name="Grigoriev I.V."/>
            <person name="Hibbett D.S."/>
            <person name="Martin F."/>
            <person name="Nordberg H.P."/>
            <person name="Cantor M.N."/>
            <person name="Hua S.X."/>
        </authorList>
    </citation>
    <scope>NUCLEOTIDE SEQUENCE [LARGE SCALE GENOMIC DNA]</scope>
    <source>
        <strain evidence="7">h7</strain>
    </source>
</reference>
<keyword evidence="4" id="KW-0862">Zinc</keyword>
<sequence length="223" mass="24884">IERLSNEWTSPIYVFFRQTPRIGYDEQGRRHHVFECAAGRCRAKNGRDVRRYLDKGDAKSTSGLCRHATKCFGAAAVETADETRDLDAAREVMAKTKLHDGTITAEFQRIAGKGKVSYSHRQHTKMESSLMKTGQPEYHIPSPATVSRDVRGVFIHVRKCIAMMLQEHEGALHFATDAWTSLNHKAYVAVTVHFENEGVPVAMLLDIVEVACSHSGINLAAAF</sequence>
<reference evidence="7" key="2">
    <citation type="submission" date="2015-01" db="EMBL/GenBank/DDBJ databases">
        <title>Evolutionary Origins and Diversification of the Mycorrhizal Mutualists.</title>
        <authorList>
            <consortium name="DOE Joint Genome Institute"/>
            <consortium name="Mycorrhizal Genomics Consortium"/>
            <person name="Kohler A."/>
            <person name="Kuo A."/>
            <person name="Nagy L.G."/>
            <person name="Floudas D."/>
            <person name="Copeland A."/>
            <person name="Barry K.W."/>
            <person name="Cichocki N."/>
            <person name="Veneault-Fourrey C."/>
            <person name="LaButti K."/>
            <person name="Lindquist E.A."/>
            <person name="Lipzen A."/>
            <person name="Lundell T."/>
            <person name="Morin E."/>
            <person name="Murat C."/>
            <person name="Riley R."/>
            <person name="Ohm R."/>
            <person name="Sun H."/>
            <person name="Tunlid A."/>
            <person name="Henrissat B."/>
            <person name="Grigoriev I.V."/>
            <person name="Hibbett D.S."/>
            <person name="Martin F."/>
        </authorList>
    </citation>
    <scope>NUCLEOTIDE SEQUENCE [LARGE SCALE GENOMIC DNA]</scope>
    <source>
        <strain evidence="7">h7</strain>
    </source>
</reference>
<dbReference type="HOGENOM" id="CLU_087375_1_0_1"/>
<feature type="non-terminal residue" evidence="6">
    <location>
        <position position="223"/>
    </location>
</feature>
<dbReference type="AlphaFoldDB" id="A0A0C2Y734"/>
<evidence type="ECO:0000256" key="5">
    <source>
        <dbReference type="ARBA" id="ARBA00023242"/>
    </source>
</evidence>
<gene>
    <name evidence="6" type="ORF">M413DRAFT_52502</name>
</gene>
<dbReference type="Proteomes" id="UP000053424">
    <property type="component" value="Unassembled WGS sequence"/>
</dbReference>
<keyword evidence="3" id="KW-0863">Zinc-finger</keyword>
<feature type="non-terminal residue" evidence="6">
    <location>
        <position position="1"/>
    </location>
</feature>
<evidence type="ECO:0000256" key="1">
    <source>
        <dbReference type="ARBA" id="ARBA00004123"/>
    </source>
</evidence>